<reference evidence="4 5" key="1">
    <citation type="submission" date="2018-08" db="EMBL/GenBank/DDBJ databases">
        <title>Genomic Encyclopedia of Archaeal and Bacterial Type Strains, Phase II (KMG-II): from individual species to whole genera.</title>
        <authorList>
            <person name="Goeker M."/>
        </authorList>
    </citation>
    <scope>NUCLEOTIDE SEQUENCE [LARGE SCALE GENOMIC DNA]</scope>
    <source>
        <strain evidence="4 5">DSM 2261</strain>
    </source>
</reference>
<dbReference type="InterPro" id="IPR052345">
    <property type="entry name" value="Rad_response_metalloprotease"/>
</dbReference>
<dbReference type="Proteomes" id="UP000256345">
    <property type="component" value="Unassembled WGS sequence"/>
</dbReference>
<feature type="region of interest" description="Disordered" evidence="2">
    <location>
        <begin position="363"/>
        <end position="406"/>
    </location>
</feature>
<dbReference type="PANTHER" id="PTHR43236:SF1">
    <property type="entry name" value="BLL7220 PROTEIN"/>
    <property type="match status" value="1"/>
</dbReference>
<dbReference type="SMART" id="SM00530">
    <property type="entry name" value="HTH_XRE"/>
    <property type="match status" value="1"/>
</dbReference>
<protein>
    <submittedName>
        <fullName evidence="4">Zn-dependent peptidase ImmA (M78 family)</fullName>
    </submittedName>
</protein>
<dbReference type="InterPro" id="IPR001387">
    <property type="entry name" value="Cro/C1-type_HTH"/>
</dbReference>
<accession>A0ABX9K119</accession>
<dbReference type="CDD" id="cd00093">
    <property type="entry name" value="HTH_XRE"/>
    <property type="match status" value="1"/>
</dbReference>
<dbReference type="Gene3D" id="1.10.10.2910">
    <property type="match status" value="1"/>
</dbReference>
<sequence>MLPHNALFSIAHAFNPAQLTLARELRGLLKHELAEKVGKSPSAIGQFENGRARPEPQTLFALSLALGFPPGFFAREAKAPVVVPDRCQFRSQRSSSVREQRYVLARGELLKELVALLEEDVDFPEPKVPHAPGPVRSIEEVEACAEMARREMGLKDGPIGSMVNELENLGVMVISMDADCRRVDAFSTWIDKRPYVFLNTFKGSTSRARFDAAHELGHLVMHPDVVPGSPELERQADQFASAFLLPRSSFSKECPRRLSFEHLRELKVRWKVSLAALLYRGRELGFFSEAAVRRAYIQMNRLGIRRNEPDEPPAEEPELLQVALKAVLAEETTEGKLAEKMGLSVQELLALVEGRDLPNVITSTTTGVTSPLRPDVGLTEHSSAEIQEQPEREEDRALALRSVLKE</sequence>
<feature type="domain" description="HTH cro/C1-type" evidence="3">
    <location>
        <begin position="19"/>
        <end position="73"/>
    </location>
</feature>
<evidence type="ECO:0000313" key="4">
    <source>
        <dbReference type="EMBL" id="REG31011.1"/>
    </source>
</evidence>
<feature type="compositionally biased region" description="Basic and acidic residues" evidence="2">
    <location>
        <begin position="389"/>
        <end position="406"/>
    </location>
</feature>
<dbReference type="InterPro" id="IPR010982">
    <property type="entry name" value="Lambda_DNA-bd_dom_sf"/>
</dbReference>
<evidence type="ECO:0000313" key="5">
    <source>
        <dbReference type="Proteomes" id="UP000256345"/>
    </source>
</evidence>
<dbReference type="RefSeq" id="WP_075335850.1">
    <property type="nucleotide sequence ID" value="NZ_CP011509.1"/>
</dbReference>
<proteinExistence type="inferred from homology"/>
<comment type="similarity">
    <text evidence="1">Belongs to the short-chain fatty acyl-CoA assimilation regulator (ScfR) family.</text>
</comment>
<evidence type="ECO:0000256" key="1">
    <source>
        <dbReference type="ARBA" id="ARBA00007227"/>
    </source>
</evidence>
<dbReference type="PANTHER" id="PTHR43236">
    <property type="entry name" value="ANTITOXIN HIGA1"/>
    <property type="match status" value="1"/>
</dbReference>
<dbReference type="Gene3D" id="1.10.260.40">
    <property type="entry name" value="lambda repressor-like DNA-binding domains"/>
    <property type="match status" value="1"/>
</dbReference>
<dbReference type="PROSITE" id="PS50943">
    <property type="entry name" value="HTH_CROC1"/>
    <property type="match status" value="1"/>
</dbReference>
<dbReference type="EMBL" id="QUMU01000006">
    <property type="protein sequence ID" value="REG31011.1"/>
    <property type="molecule type" value="Genomic_DNA"/>
</dbReference>
<organism evidence="4 5">
    <name type="scientific">Archangium gephyra</name>
    <dbReference type="NCBI Taxonomy" id="48"/>
    <lineage>
        <taxon>Bacteria</taxon>
        <taxon>Pseudomonadati</taxon>
        <taxon>Myxococcota</taxon>
        <taxon>Myxococcia</taxon>
        <taxon>Myxococcales</taxon>
        <taxon>Cystobacterineae</taxon>
        <taxon>Archangiaceae</taxon>
        <taxon>Archangium</taxon>
    </lineage>
</organism>
<comment type="caution">
    <text evidence="4">The sequence shown here is derived from an EMBL/GenBank/DDBJ whole genome shotgun (WGS) entry which is preliminary data.</text>
</comment>
<dbReference type="SUPFAM" id="SSF47413">
    <property type="entry name" value="lambda repressor-like DNA-binding domains"/>
    <property type="match status" value="1"/>
</dbReference>
<dbReference type="Pfam" id="PF06114">
    <property type="entry name" value="Peptidase_M78"/>
    <property type="match status" value="1"/>
</dbReference>
<evidence type="ECO:0000259" key="3">
    <source>
        <dbReference type="PROSITE" id="PS50943"/>
    </source>
</evidence>
<gene>
    <name evidence="4" type="ORF">ATI61_106481</name>
</gene>
<name>A0ABX9K119_9BACT</name>
<dbReference type="Pfam" id="PF01381">
    <property type="entry name" value="HTH_3"/>
    <property type="match status" value="1"/>
</dbReference>
<keyword evidence="5" id="KW-1185">Reference proteome</keyword>
<evidence type="ECO:0000256" key="2">
    <source>
        <dbReference type="SAM" id="MobiDB-lite"/>
    </source>
</evidence>
<dbReference type="InterPro" id="IPR010359">
    <property type="entry name" value="IrrE_HExxH"/>
</dbReference>